<accession>A0AA39N3F3</accession>
<keyword evidence="1" id="KW-1133">Transmembrane helix</keyword>
<evidence type="ECO:0000313" key="3">
    <source>
        <dbReference type="EMBL" id="KAK0455810.1"/>
    </source>
</evidence>
<organism evidence="3 4">
    <name type="scientific">Armillaria borealis</name>
    <dbReference type="NCBI Taxonomy" id="47425"/>
    <lineage>
        <taxon>Eukaryota</taxon>
        <taxon>Fungi</taxon>
        <taxon>Dikarya</taxon>
        <taxon>Basidiomycota</taxon>
        <taxon>Agaricomycotina</taxon>
        <taxon>Agaricomycetes</taxon>
        <taxon>Agaricomycetidae</taxon>
        <taxon>Agaricales</taxon>
        <taxon>Marasmiineae</taxon>
        <taxon>Physalacriaceae</taxon>
        <taxon>Armillaria</taxon>
    </lineage>
</organism>
<comment type="caution">
    <text evidence="3">The sequence shown here is derived from an EMBL/GenBank/DDBJ whole genome shotgun (WGS) entry which is preliminary data.</text>
</comment>
<protein>
    <recommendedName>
        <fullName evidence="5">Secreted peptide</fullName>
    </recommendedName>
</protein>
<dbReference type="EMBL" id="JAUEPT010000001">
    <property type="protein sequence ID" value="KAK0455810.1"/>
    <property type="molecule type" value="Genomic_DNA"/>
</dbReference>
<keyword evidence="4" id="KW-1185">Reference proteome</keyword>
<keyword evidence="1" id="KW-0472">Membrane</keyword>
<evidence type="ECO:0000256" key="2">
    <source>
        <dbReference type="SAM" id="SignalP"/>
    </source>
</evidence>
<feature type="transmembrane region" description="Helical" evidence="1">
    <location>
        <begin position="31"/>
        <end position="53"/>
    </location>
</feature>
<gene>
    <name evidence="3" type="ORF">EV421DRAFT_1748775</name>
</gene>
<evidence type="ECO:0000313" key="4">
    <source>
        <dbReference type="Proteomes" id="UP001175226"/>
    </source>
</evidence>
<dbReference type="AlphaFoldDB" id="A0AA39N3F3"/>
<reference evidence="3" key="1">
    <citation type="submission" date="2023-06" db="EMBL/GenBank/DDBJ databases">
        <authorList>
            <consortium name="Lawrence Berkeley National Laboratory"/>
            <person name="Ahrendt S."/>
            <person name="Sahu N."/>
            <person name="Indic B."/>
            <person name="Wong-Bajracharya J."/>
            <person name="Merenyi Z."/>
            <person name="Ke H.-M."/>
            <person name="Monk M."/>
            <person name="Kocsube S."/>
            <person name="Drula E."/>
            <person name="Lipzen A."/>
            <person name="Balint B."/>
            <person name="Henrissat B."/>
            <person name="Andreopoulos B."/>
            <person name="Martin F.M."/>
            <person name="Harder C.B."/>
            <person name="Rigling D."/>
            <person name="Ford K.L."/>
            <person name="Foster G.D."/>
            <person name="Pangilinan J."/>
            <person name="Papanicolaou A."/>
            <person name="Barry K."/>
            <person name="LaButti K."/>
            <person name="Viragh M."/>
            <person name="Koriabine M."/>
            <person name="Yan M."/>
            <person name="Riley R."/>
            <person name="Champramary S."/>
            <person name="Plett K.L."/>
            <person name="Tsai I.J."/>
            <person name="Slot J."/>
            <person name="Sipos G."/>
            <person name="Plett J."/>
            <person name="Nagy L.G."/>
            <person name="Grigoriev I.V."/>
        </authorList>
    </citation>
    <scope>NUCLEOTIDE SEQUENCE</scope>
    <source>
        <strain evidence="3">FPL87.14</strain>
    </source>
</reference>
<sequence length="77" mass="8363">MTLATAILLSVPLIIFLMVYCDGPHSGIKFAVTWFLAIHLYSSTGRTIFLSLCTISSRCQQHSGGTATVIILKNFAT</sequence>
<name>A0AA39N3F3_9AGAR</name>
<evidence type="ECO:0000256" key="1">
    <source>
        <dbReference type="SAM" id="Phobius"/>
    </source>
</evidence>
<evidence type="ECO:0008006" key="5">
    <source>
        <dbReference type="Google" id="ProtNLM"/>
    </source>
</evidence>
<keyword evidence="2" id="KW-0732">Signal</keyword>
<feature type="signal peptide" evidence="2">
    <location>
        <begin position="1"/>
        <end position="21"/>
    </location>
</feature>
<feature type="chain" id="PRO_5041415148" description="Secreted peptide" evidence="2">
    <location>
        <begin position="22"/>
        <end position="77"/>
    </location>
</feature>
<proteinExistence type="predicted"/>
<dbReference type="Proteomes" id="UP001175226">
    <property type="component" value="Unassembled WGS sequence"/>
</dbReference>
<keyword evidence="1" id="KW-0812">Transmembrane</keyword>